<reference evidence="1 2" key="1">
    <citation type="submission" date="2020-10" db="EMBL/GenBank/DDBJ databases">
        <title>Connecting structure to function with the recovery of over 1000 high-quality activated sludge metagenome-assembled genomes encoding full-length rRNA genes using long-read sequencing.</title>
        <authorList>
            <person name="Singleton C.M."/>
            <person name="Petriglieri F."/>
            <person name="Kristensen J.M."/>
            <person name="Kirkegaard R.H."/>
            <person name="Michaelsen T.Y."/>
            <person name="Andersen M.H."/>
            <person name="Karst S.M."/>
            <person name="Dueholm M.S."/>
            <person name="Nielsen P.H."/>
            <person name="Albertsen M."/>
        </authorList>
    </citation>
    <scope>NUCLEOTIDE SEQUENCE [LARGE SCALE GENOMIC DNA]</scope>
    <source>
        <strain evidence="1">Ribe_18-Q3-R11-54_MAXAC.273</strain>
    </source>
</reference>
<gene>
    <name evidence="1" type="ORF">IPP15_11145</name>
</gene>
<accession>A0A9D7SVX6</accession>
<dbReference type="Proteomes" id="UP000808337">
    <property type="component" value="Unassembled WGS sequence"/>
</dbReference>
<protein>
    <submittedName>
        <fullName evidence="1">Uncharacterized protein</fullName>
    </submittedName>
</protein>
<organism evidence="1 2">
    <name type="scientific">Candidatus Opimibacter skivensis</name>
    <dbReference type="NCBI Taxonomy" id="2982028"/>
    <lineage>
        <taxon>Bacteria</taxon>
        <taxon>Pseudomonadati</taxon>
        <taxon>Bacteroidota</taxon>
        <taxon>Saprospiria</taxon>
        <taxon>Saprospirales</taxon>
        <taxon>Saprospiraceae</taxon>
        <taxon>Candidatus Opimibacter</taxon>
    </lineage>
</organism>
<sequence>MKNITSVQAPHHIAKLSIHSPLEWNGNAWKAKRCKLIDSFNFVKGLIEEEPYPIRNPLKERKPDGHPAHLYDRKLWLADFYKDDYAD</sequence>
<name>A0A9D7SVX6_9BACT</name>
<dbReference type="AlphaFoldDB" id="A0A9D7SVX6"/>
<comment type="caution">
    <text evidence="1">The sequence shown here is derived from an EMBL/GenBank/DDBJ whole genome shotgun (WGS) entry which is preliminary data.</text>
</comment>
<evidence type="ECO:0000313" key="2">
    <source>
        <dbReference type="Proteomes" id="UP000808337"/>
    </source>
</evidence>
<evidence type="ECO:0000313" key="1">
    <source>
        <dbReference type="EMBL" id="MBK9982958.1"/>
    </source>
</evidence>
<dbReference type="EMBL" id="JADKGY010000008">
    <property type="protein sequence ID" value="MBK9982958.1"/>
    <property type="molecule type" value="Genomic_DNA"/>
</dbReference>
<proteinExistence type="predicted"/>